<evidence type="ECO:0000313" key="7">
    <source>
        <dbReference type="Proteomes" id="UP001201812"/>
    </source>
</evidence>
<dbReference type="SMART" id="SM00042">
    <property type="entry name" value="CUB"/>
    <property type="match status" value="2"/>
</dbReference>
<dbReference type="Gene3D" id="2.60.120.290">
    <property type="entry name" value="Spermadhesin, CUB domain"/>
    <property type="match status" value="2"/>
</dbReference>
<evidence type="ECO:0000256" key="4">
    <source>
        <dbReference type="SAM" id="SignalP"/>
    </source>
</evidence>
<keyword evidence="7" id="KW-1185">Reference proteome</keyword>
<gene>
    <name evidence="6" type="ORF">DdX_14648</name>
</gene>
<keyword evidence="4" id="KW-0732">Signal</keyword>
<feature type="domain" description="CUB" evidence="5">
    <location>
        <begin position="62"/>
        <end position="183"/>
    </location>
</feature>
<organism evidence="6 7">
    <name type="scientific">Ditylenchus destructor</name>
    <dbReference type="NCBI Taxonomy" id="166010"/>
    <lineage>
        <taxon>Eukaryota</taxon>
        <taxon>Metazoa</taxon>
        <taxon>Ecdysozoa</taxon>
        <taxon>Nematoda</taxon>
        <taxon>Chromadorea</taxon>
        <taxon>Rhabditida</taxon>
        <taxon>Tylenchina</taxon>
        <taxon>Tylenchomorpha</taxon>
        <taxon>Sphaerularioidea</taxon>
        <taxon>Anguinidae</taxon>
        <taxon>Anguininae</taxon>
        <taxon>Ditylenchus</taxon>
    </lineage>
</organism>
<dbReference type="InterPro" id="IPR035914">
    <property type="entry name" value="Sperma_CUB_dom_sf"/>
</dbReference>
<dbReference type="Proteomes" id="UP001201812">
    <property type="component" value="Unassembled WGS sequence"/>
</dbReference>
<feature type="signal peptide" evidence="4">
    <location>
        <begin position="1"/>
        <end position="20"/>
    </location>
</feature>
<evidence type="ECO:0000256" key="1">
    <source>
        <dbReference type="ARBA" id="ARBA00022737"/>
    </source>
</evidence>
<comment type="caution">
    <text evidence="3">Lacks conserved residue(s) required for the propagation of feature annotation.</text>
</comment>
<evidence type="ECO:0000313" key="6">
    <source>
        <dbReference type="EMBL" id="KAI1703812.1"/>
    </source>
</evidence>
<dbReference type="PANTHER" id="PTHR24251">
    <property type="entry name" value="OVOCHYMASE-RELATED"/>
    <property type="match status" value="1"/>
</dbReference>
<dbReference type="CDD" id="cd00041">
    <property type="entry name" value="CUB"/>
    <property type="match status" value="2"/>
</dbReference>
<evidence type="ECO:0000259" key="5">
    <source>
        <dbReference type="PROSITE" id="PS01180"/>
    </source>
</evidence>
<reference evidence="6" key="1">
    <citation type="submission" date="2022-01" db="EMBL/GenBank/DDBJ databases">
        <title>Genome Sequence Resource for Two Populations of Ditylenchus destructor, the Migratory Endoparasitic Phytonematode.</title>
        <authorList>
            <person name="Zhang H."/>
            <person name="Lin R."/>
            <person name="Xie B."/>
        </authorList>
    </citation>
    <scope>NUCLEOTIDE SEQUENCE</scope>
    <source>
        <strain evidence="6">BazhouSP</strain>
    </source>
</reference>
<dbReference type="EMBL" id="JAKKPZ010000076">
    <property type="protein sequence ID" value="KAI1703812.1"/>
    <property type="molecule type" value="Genomic_DNA"/>
</dbReference>
<accession>A0AAD4MWN1</accession>
<dbReference type="PANTHER" id="PTHR24251:SF30">
    <property type="entry name" value="MEMBRANE FRIZZLED-RELATED PROTEIN"/>
    <property type="match status" value="1"/>
</dbReference>
<dbReference type="SUPFAM" id="SSF49854">
    <property type="entry name" value="Spermadhesin, CUB domain"/>
    <property type="match status" value="2"/>
</dbReference>
<protein>
    <submittedName>
        <fullName evidence="6">CUB domain-containing protein</fullName>
    </submittedName>
</protein>
<proteinExistence type="predicted"/>
<keyword evidence="2 3" id="KW-1015">Disulfide bond</keyword>
<dbReference type="InterPro" id="IPR000859">
    <property type="entry name" value="CUB_dom"/>
</dbReference>
<sequence length="307" mass="34507">MSSYLHYFLCTFTIFHLIIASGQSPLNPEIINNENEIKSDTNEIKGSEIQSSKIALQSSKICPKVEKVNDLYGYVKSPKYPEDYPDGVECIYTITVPEGNTVKLVLYDLHMYPGCCDFLYIYNGKEMKRKNIISRENGNGNFTSDAKSLSISYTTTDTNVMTLKFTTDPQHHDRGFYARYDAIPASNSDPASTICPSEEHEGEFGVIISPKWPNNYHPQALCHYRITVPEGKKVFLRINFFDTEDIWDHLNIYDGNSTSSSKMASLSGVIKSGTTYKTSGRNAYLTFTSNPTVQKQGYSITYQAVAG</sequence>
<evidence type="ECO:0000256" key="2">
    <source>
        <dbReference type="ARBA" id="ARBA00023157"/>
    </source>
</evidence>
<comment type="caution">
    <text evidence="6">The sequence shown here is derived from an EMBL/GenBank/DDBJ whole genome shotgun (WGS) entry which is preliminary data.</text>
</comment>
<keyword evidence="1" id="KW-0677">Repeat</keyword>
<feature type="chain" id="PRO_5042204567" evidence="4">
    <location>
        <begin position="21"/>
        <end position="307"/>
    </location>
</feature>
<evidence type="ECO:0000256" key="3">
    <source>
        <dbReference type="PROSITE-ProRule" id="PRU00059"/>
    </source>
</evidence>
<dbReference type="Pfam" id="PF00431">
    <property type="entry name" value="CUB"/>
    <property type="match status" value="2"/>
</dbReference>
<name>A0AAD4MWN1_9BILA</name>
<feature type="domain" description="CUB" evidence="5">
    <location>
        <begin position="195"/>
        <end position="305"/>
    </location>
</feature>
<dbReference type="PROSITE" id="PS01180">
    <property type="entry name" value="CUB"/>
    <property type="match status" value="2"/>
</dbReference>
<dbReference type="AlphaFoldDB" id="A0AAD4MWN1"/>
<feature type="disulfide bond" evidence="3">
    <location>
        <begin position="195"/>
        <end position="222"/>
    </location>
</feature>